<dbReference type="AlphaFoldDB" id="A0A512C5A1"/>
<evidence type="ECO:0000256" key="1">
    <source>
        <dbReference type="SAM" id="MobiDB-lite"/>
    </source>
</evidence>
<keyword evidence="3" id="KW-1185">Reference proteome</keyword>
<protein>
    <submittedName>
        <fullName evidence="2">Uncharacterized protein</fullName>
    </submittedName>
</protein>
<feature type="region of interest" description="Disordered" evidence="1">
    <location>
        <begin position="1"/>
        <end position="21"/>
    </location>
</feature>
<proteinExistence type="predicted"/>
<name>A0A512C5A1_9HYPH</name>
<dbReference type="Proteomes" id="UP000321085">
    <property type="component" value="Unassembled WGS sequence"/>
</dbReference>
<organism evidence="2 3">
    <name type="scientific">Microvirga aerophila</name>
    <dbReference type="NCBI Taxonomy" id="670291"/>
    <lineage>
        <taxon>Bacteria</taxon>
        <taxon>Pseudomonadati</taxon>
        <taxon>Pseudomonadota</taxon>
        <taxon>Alphaproteobacteria</taxon>
        <taxon>Hyphomicrobiales</taxon>
        <taxon>Methylobacteriaceae</taxon>
        <taxon>Microvirga</taxon>
    </lineage>
</organism>
<comment type="caution">
    <text evidence="2">The sequence shown here is derived from an EMBL/GenBank/DDBJ whole genome shotgun (WGS) entry which is preliminary data.</text>
</comment>
<dbReference type="RefSeq" id="WP_114189387.1">
    <property type="nucleotide sequence ID" value="NZ_BJYU01000481.1"/>
</dbReference>
<dbReference type="OrthoDB" id="7995910at2"/>
<evidence type="ECO:0000313" key="3">
    <source>
        <dbReference type="Proteomes" id="UP000321085"/>
    </source>
</evidence>
<accession>A0A512C5A1</accession>
<dbReference type="EMBL" id="BJYU01000481">
    <property type="protein sequence ID" value="GEO19389.1"/>
    <property type="molecule type" value="Genomic_DNA"/>
</dbReference>
<sequence>MSDSDTAKGKRSPRRAYDGQGKEIQPITIGWLRKQGMRSVAAYGEATSCGHMATLPIDGIPDELPVPDVSLKLRCSLCGSRSIHTRPDWTEMRAAGMGRDA</sequence>
<reference evidence="2 3" key="1">
    <citation type="submission" date="2019-07" db="EMBL/GenBank/DDBJ databases">
        <title>Whole genome shotgun sequence of Microvirga aerophila NBRC 106136.</title>
        <authorList>
            <person name="Hosoyama A."/>
            <person name="Uohara A."/>
            <person name="Ohji S."/>
            <person name="Ichikawa N."/>
        </authorList>
    </citation>
    <scope>NUCLEOTIDE SEQUENCE [LARGE SCALE GENOMIC DNA]</scope>
    <source>
        <strain evidence="2 3">NBRC 106136</strain>
    </source>
</reference>
<gene>
    <name evidence="2" type="ORF">MAE02_70850</name>
</gene>
<evidence type="ECO:0000313" key="2">
    <source>
        <dbReference type="EMBL" id="GEO19389.1"/>
    </source>
</evidence>